<dbReference type="CDD" id="cd00570">
    <property type="entry name" value="GST_N_family"/>
    <property type="match status" value="1"/>
</dbReference>
<evidence type="ECO:0000256" key="2">
    <source>
        <dbReference type="ARBA" id="ARBA00023002"/>
    </source>
</evidence>
<dbReference type="AlphaFoldDB" id="A0A0G4KX09"/>
<dbReference type="InterPro" id="IPR036249">
    <property type="entry name" value="Thioredoxin-like_sf"/>
</dbReference>
<reference evidence="6" key="3">
    <citation type="journal article" date="2021" name="Mol. Plant Pathol.">
        <title>A 20-kb lineage-specific genomic region tames virulence in pathogenic amphidiploid Verticillium longisporum.</title>
        <authorList>
            <person name="Harting R."/>
            <person name="Starke J."/>
            <person name="Kusch H."/>
            <person name="Poggeler S."/>
            <person name="Maurus I."/>
            <person name="Schluter R."/>
            <person name="Landesfeind M."/>
            <person name="Bulla I."/>
            <person name="Nowrousian M."/>
            <person name="de Jonge R."/>
            <person name="Stahlhut G."/>
            <person name="Hoff K.J."/>
            <person name="Asshauer K.P."/>
            <person name="Thurmer A."/>
            <person name="Stanke M."/>
            <person name="Daniel R."/>
            <person name="Morgenstern B."/>
            <person name="Thomma B.P.H.J."/>
            <person name="Kronstad J.W."/>
            <person name="Braus-Stromeyer S.A."/>
            <person name="Braus G.H."/>
        </authorList>
    </citation>
    <scope>NUCLEOTIDE SEQUENCE</scope>
    <source>
        <strain evidence="6">Vl32</strain>
    </source>
</reference>
<dbReference type="InterPro" id="IPR005442">
    <property type="entry name" value="GST_omega"/>
</dbReference>
<evidence type="ECO:0000259" key="4">
    <source>
        <dbReference type="PROSITE" id="PS50405"/>
    </source>
</evidence>
<dbReference type="InterPro" id="IPR050983">
    <property type="entry name" value="GST_Omega/HSP26"/>
</dbReference>
<dbReference type="GO" id="GO:0005737">
    <property type="term" value="C:cytoplasm"/>
    <property type="evidence" value="ECO:0007669"/>
    <property type="project" value="InterPro"/>
</dbReference>
<dbReference type="GO" id="GO:0045174">
    <property type="term" value="F:glutathione dehydrogenase (ascorbate) activity"/>
    <property type="evidence" value="ECO:0007669"/>
    <property type="project" value="UniProtKB-ARBA"/>
</dbReference>
<dbReference type="InterPro" id="IPR036282">
    <property type="entry name" value="Glutathione-S-Trfase_C_sf"/>
</dbReference>
<evidence type="ECO:0000259" key="3">
    <source>
        <dbReference type="PROSITE" id="PS50404"/>
    </source>
</evidence>
<dbReference type="Pfam" id="PF13410">
    <property type="entry name" value="GST_C_2"/>
    <property type="match status" value="1"/>
</dbReference>
<organism evidence="5 7">
    <name type="scientific">Verticillium longisporum</name>
    <name type="common">Verticillium dahliae var. longisporum</name>
    <dbReference type="NCBI Taxonomy" id="100787"/>
    <lineage>
        <taxon>Eukaryota</taxon>
        <taxon>Fungi</taxon>
        <taxon>Dikarya</taxon>
        <taxon>Ascomycota</taxon>
        <taxon>Pezizomycotina</taxon>
        <taxon>Sordariomycetes</taxon>
        <taxon>Hypocreomycetidae</taxon>
        <taxon>Glomerellales</taxon>
        <taxon>Plectosphaerellaceae</taxon>
        <taxon>Verticillium</taxon>
    </lineage>
</organism>
<dbReference type="Proteomes" id="UP000689129">
    <property type="component" value="Unassembled WGS sequence"/>
</dbReference>
<dbReference type="SUPFAM" id="SSF52833">
    <property type="entry name" value="Thioredoxin-like"/>
    <property type="match status" value="1"/>
</dbReference>
<feature type="domain" description="GST N-terminal" evidence="3">
    <location>
        <begin position="27"/>
        <end position="117"/>
    </location>
</feature>
<keyword evidence="2" id="KW-0560">Oxidoreductase</keyword>
<accession>A0A0G4KX09</accession>
<name>A0A0G4KX09_VERLO</name>
<dbReference type="GO" id="GO:0004364">
    <property type="term" value="F:glutathione transferase activity"/>
    <property type="evidence" value="ECO:0007669"/>
    <property type="project" value="InterPro"/>
</dbReference>
<dbReference type="InterPro" id="IPR040079">
    <property type="entry name" value="Glutathione_S-Trfase"/>
</dbReference>
<dbReference type="EMBL" id="CVQI01004891">
    <property type="protein sequence ID" value="CRK14282.1"/>
    <property type="molecule type" value="Genomic_DNA"/>
</dbReference>
<gene>
    <name evidence="5" type="ORF">BN1723_010307</name>
    <name evidence="6" type="ORF">HYQ45_017395</name>
</gene>
<dbReference type="SFLD" id="SFLDS00019">
    <property type="entry name" value="Glutathione_Transferase_(cytos"/>
    <property type="match status" value="1"/>
</dbReference>
<dbReference type="OrthoDB" id="4951845at2759"/>
<dbReference type="PROSITE" id="PS50404">
    <property type="entry name" value="GST_NTER"/>
    <property type="match status" value="1"/>
</dbReference>
<evidence type="ECO:0000256" key="1">
    <source>
        <dbReference type="ARBA" id="ARBA00007409"/>
    </source>
</evidence>
<comment type="similarity">
    <text evidence="1">Belongs to the GST superfamily.</text>
</comment>
<proteinExistence type="inferred from homology"/>
<sequence length="286" mass="32836">MSNVDISIPTHTTGAAADFAAKHASNHDLAFYGGWFCPFVQRSWMVLHEKRIHHHYKEVNPYNKDPDGPNKEFLNLNPRGLIPTMAVPARDEGGKVRPLYDSTIVSEYLDEEYADESKHGPRLFPKDPYERARCRLWIDHINNKIVPGFYKFIQHTPEKTYSIEDARSEFLNHIRTLVREMHSSGPWFLGERFSMVDVMLAPWAMRLFLIDHYKPGGVGIPPTTKESGESGTWSRWKTWFDAISERQSVKDTLSAREAYVASYKRYAEDTTNSLVAQATRSGGRMP</sequence>
<protein>
    <submittedName>
        <fullName evidence="6">Glutathione S-transferase omega-1 like protein</fullName>
    </submittedName>
</protein>
<feature type="domain" description="GST C-terminal" evidence="4">
    <location>
        <begin position="127"/>
        <end position="262"/>
    </location>
</feature>
<evidence type="ECO:0000313" key="6">
    <source>
        <dbReference type="EMBL" id="KAG7110908.1"/>
    </source>
</evidence>
<dbReference type="Gene3D" id="1.20.1050.10">
    <property type="match status" value="1"/>
</dbReference>
<dbReference type="InterPro" id="IPR004045">
    <property type="entry name" value="Glutathione_S-Trfase_N"/>
</dbReference>
<dbReference type="PROSITE" id="PS50405">
    <property type="entry name" value="GST_CTER"/>
    <property type="match status" value="1"/>
</dbReference>
<dbReference type="PANTHER" id="PTHR43968:SF13">
    <property type="entry name" value="GLUTATHIONE TRANSFERASE OMEGA-1"/>
    <property type="match status" value="1"/>
</dbReference>
<dbReference type="Gene3D" id="3.40.30.10">
    <property type="entry name" value="Glutaredoxin"/>
    <property type="match status" value="1"/>
</dbReference>
<reference evidence="5" key="1">
    <citation type="submission" date="2015-05" db="EMBL/GenBank/DDBJ databases">
        <authorList>
            <person name="Wang D.B."/>
            <person name="Wang M."/>
        </authorList>
    </citation>
    <scope>NUCLEOTIDE SEQUENCE [LARGE SCALE GENOMIC DNA]</scope>
    <source>
        <strain evidence="5">VL2</strain>
    </source>
</reference>
<dbReference type="Pfam" id="PF13409">
    <property type="entry name" value="GST_N_2"/>
    <property type="match status" value="1"/>
</dbReference>
<reference evidence="7" key="2">
    <citation type="submission" date="2015-05" db="EMBL/GenBank/DDBJ databases">
        <authorList>
            <person name="Fogelqvist Johan"/>
        </authorList>
    </citation>
    <scope>NUCLEOTIDE SEQUENCE [LARGE SCALE GENOMIC DNA]</scope>
</reference>
<dbReference type="SUPFAM" id="SSF47616">
    <property type="entry name" value="GST C-terminal domain-like"/>
    <property type="match status" value="1"/>
</dbReference>
<dbReference type="InterPro" id="IPR010987">
    <property type="entry name" value="Glutathione-S-Trfase_C-like"/>
</dbReference>
<dbReference type="SFLD" id="SFLDG00358">
    <property type="entry name" value="Main_(cytGST)"/>
    <property type="match status" value="1"/>
</dbReference>
<dbReference type="PRINTS" id="PR01625">
    <property type="entry name" value="GSTRNSFRASEO"/>
</dbReference>
<dbReference type="EMBL" id="JAEMWZ010000572">
    <property type="protein sequence ID" value="KAG7110908.1"/>
    <property type="molecule type" value="Genomic_DNA"/>
</dbReference>
<feature type="non-terminal residue" evidence="5">
    <location>
        <position position="286"/>
    </location>
</feature>
<dbReference type="PANTHER" id="PTHR43968">
    <property type="match status" value="1"/>
</dbReference>
<dbReference type="Proteomes" id="UP000045706">
    <property type="component" value="Unassembled WGS sequence"/>
</dbReference>
<evidence type="ECO:0000313" key="7">
    <source>
        <dbReference type="Proteomes" id="UP000045706"/>
    </source>
</evidence>
<keyword evidence="6" id="KW-0808">Transferase</keyword>
<evidence type="ECO:0000313" key="5">
    <source>
        <dbReference type="EMBL" id="CRK14282.1"/>
    </source>
</evidence>